<evidence type="ECO:0000313" key="3">
    <source>
        <dbReference type="Proteomes" id="UP000262427"/>
    </source>
</evidence>
<accession>A0AA86IEE1</accession>
<dbReference type="Proteomes" id="UP000262427">
    <property type="component" value="Chromosome MP"/>
</dbReference>
<keyword evidence="1" id="KW-0472">Membrane</keyword>
<proteinExistence type="predicted"/>
<dbReference type="AlphaFoldDB" id="A0AA86IEE1"/>
<sequence length="157" mass="17765">MAAYRFSSVYRGIQRGSTHAALKSAIKMILASLCGLAVIQYGLRPHAWPELLLLILKSLFGRPKLFGYALGMVWPSRCVEPCAREKRRRRLDRYRVRRWRRILVSSLHLLRAGSSSIGQHAPHSLIKWPKPRLGNQAVLETRCARSAVCCGGLCEKN</sequence>
<evidence type="ECO:0000256" key="1">
    <source>
        <dbReference type="SAM" id="Phobius"/>
    </source>
</evidence>
<protein>
    <recommendedName>
        <fullName evidence="4">Transmembrane protein</fullName>
    </recommendedName>
</protein>
<name>A0AA86IEE1_RALSL</name>
<keyword evidence="1" id="KW-1133">Transmembrane helix</keyword>
<keyword evidence="1" id="KW-0812">Transmembrane</keyword>
<reference evidence="3" key="1">
    <citation type="submission" date="2018-01" db="EMBL/GenBank/DDBJ databases">
        <title>Raltonia solanacearum P824 infects blueberry.</title>
        <authorList>
            <person name="Bocsanczy A.M."/>
            <person name="Norman D.J."/>
        </authorList>
    </citation>
    <scope>NUCLEOTIDE SEQUENCE [LARGE SCALE GENOMIC DNA]</scope>
    <source>
        <strain evidence="3">P824</strain>
    </source>
</reference>
<evidence type="ECO:0008006" key="4">
    <source>
        <dbReference type="Google" id="ProtNLM"/>
    </source>
</evidence>
<organism evidence="2 3">
    <name type="scientific">Ralstonia solanacearum</name>
    <name type="common">Pseudomonas solanacearum</name>
    <dbReference type="NCBI Taxonomy" id="305"/>
    <lineage>
        <taxon>Bacteria</taxon>
        <taxon>Pseudomonadati</taxon>
        <taxon>Pseudomonadota</taxon>
        <taxon>Betaproteobacteria</taxon>
        <taxon>Burkholderiales</taxon>
        <taxon>Burkholderiaceae</taxon>
        <taxon>Ralstonia</taxon>
        <taxon>Ralstonia solanacearum species complex</taxon>
    </lineage>
</organism>
<gene>
    <name evidence="2" type="ORF">RSP824_24435</name>
</gene>
<dbReference type="EMBL" id="CP025742">
    <property type="protein sequence ID" value="AYA49495.1"/>
    <property type="molecule type" value="Genomic_DNA"/>
</dbReference>
<evidence type="ECO:0000313" key="2">
    <source>
        <dbReference type="EMBL" id="AYA49495.1"/>
    </source>
</evidence>
<feature type="transmembrane region" description="Helical" evidence="1">
    <location>
        <begin position="21"/>
        <end position="43"/>
    </location>
</feature>